<gene>
    <name evidence="2" type="ORF">SERLA73DRAFT_150213</name>
</gene>
<dbReference type="Proteomes" id="UP000008063">
    <property type="component" value="Unassembled WGS sequence"/>
</dbReference>
<protein>
    <submittedName>
        <fullName evidence="2">Uncharacterized protein</fullName>
    </submittedName>
</protein>
<dbReference type="InParanoid" id="F8PLJ1"/>
<name>F8PLJ1_SERL3</name>
<evidence type="ECO:0000256" key="1">
    <source>
        <dbReference type="SAM" id="MobiDB-lite"/>
    </source>
</evidence>
<evidence type="ECO:0000313" key="3">
    <source>
        <dbReference type="Proteomes" id="UP000008063"/>
    </source>
</evidence>
<feature type="region of interest" description="Disordered" evidence="1">
    <location>
        <begin position="51"/>
        <end position="95"/>
    </location>
</feature>
<accession>F8PLJ1</accession>
<feature type="compositionally biased region" description="Polar residues" evidence="1">
    <location>
        <begin position="65"/>
        <end position="89"/>
    </location>
</feature>
<keyword evidence="3" id="KW-1185">Reference proteome</keyword>
<organism evidence="3">
    <name type="scientific">Serpula lacrymans var. lacrymans (strain S7.3)</name>
    <name type="common">Dry rot fungus</name>
    <dbReference type="NCBI Taxonomy" id="936435"/>
    <lineage>
        <taxon>Eukaryota</taxon>
        <taxon>Fungi</taxon>
        <taxon>Dikarya</taxon>
        <taxon>Basidiomycota</taxon>
        <taxon>Agaricomycotina</taxon>
        <taxon>Agaricomycetes</taxon>
        <taxon>Agaricomycetidae</taxon>
        <taxon>Boletales</taxon>
        <taxon>Coniophorineae</taxon>
        <taxon>Serpulaceae</taxon>
        <taxon>Serpula</taxon>
    </lineage>
</organism>
<dbReference type="AlphaFoldDB" id="F8PLJ1"/>
<proteinExistence type="predicted"/>
<feature type="region of interest" description="Disordered" evidence="1">
    <location>
        <begin position="106"/>
        <end position="125"/>
    </location>
</feature>
<reference evidence="3" key="1">
    <citation type="journal article" date="2011" name="Science">
        <title>The plant cell wall-decomposing machinery underlies the functional diversity of forest fungi.</title>
        <authorList>
            <person name="Eastwood D.C."/>
            <person name="Floudas D."/>
            <person name="Binder M."/>
            <person name="Majcherczyk A."/>
            <person name="Schneider P."/>
            <person name="Aerts A."/>
            <person name="Asiegbu F.O."/>
            <person name="Baker S.E."/>
            <person name="Barry K."/>
            <person name="Bendiksby M."/>
            <person name="Blumentritt M."/>
            <person name="Coutinho P.M."/>
            <person name="Cullen D."/>
            <person name="de Vries R.P."/>
            <person name="Gathman A."/>
            <person name="Goodell B."/>
            <person name="Henrissat B."/>
            <person name="Ihrmark K."/>
            <person name="Kauserud H."/>
            <person name="Kohler A."/>
            <person name="LaButti K."/>
            <person name="Lapidus A."/>
            <person name="Lavin J.L."/>
            <person name="Lee Y.-H."/>
            <person name="Lindquist E."/>
            <person name="Lilly W."/>
            <person name="Lucas S."/>
            <person name="Morin E."/>
            <person name="Murat C."/>
            <person name="Oguiza J.A."/>
            <person name="Park J."/>
            <person name="Pisabarro A.G."/>
            <person name="Riley R."/>
            <person name="Rosling A."/>
            <person name="Salamov A."/>
            <person name="Schmidt O."/>
            <person name="Schmutz J."/>
            <person name="Skrede I."/>
            <person name="Stenlid J."/>
            <person name="Wiebenga A."/>
            <person name="Xie X."/>
            <person name="Kuees U."/>
            <person name="Hibbett D.S."/>
            <person name="Hoffmeister D."/>
            <person name="Hoegberg N."/>
            <person name="Martin F."/>
            <person name="Grigoriev I.V."/>
            <person name="Watkinson S.C."/>
        </authorList>
    </citation>
    <scope>NUCLEOTIDE SEQUENCE [LARGE SCALE GENOMIC DNA]</scope>
    <source>
        <strain evidence="3">strain S7.3</strain>
    </source>
</reference>
<evidence type="ECO:0000313" key="2">
    <source>
        <dbReference type="EMBL" id="EGO02473.1"/>
    </source>
</evidence>
<sequence length="161" mass="17290">MYQKVPQLCYCKLDWYANHVVPINSKKMAVKKEAVQADTCEYVAVHKDNYKQSHQDNPPICPAKQKNSPLASKVTTSSDAQASTLTSPNEMAIESGTTRVEPISSIQNMANNPPNDPFPPASAHSGNTTITLAVADAIQSTPHTIPSAVIEAASVVTASER</sequence>
<dbReference type="EMBL" id="GL945476">
    <property type="protein sequence ID" value="EGO02473.1"/>
    <property type="molecule type" value="Genomic_DNA"/>
</dbReference>
<dbReference type="HOGENOM" id="CLU_1644735_0_0_1"/>